<protein>
    <submittedName>
        <fullName evidence="2">Uncharacterized protein</fullName>
    </submittedName>
</protein>
<dbReference type="OrthoDB" id="10335071at2759"/>
<name>A0A9N9PSN3_9HELO</name>
<accession>A0A9N9PSN3</accession>
<dbReference type="Proteomes" id="UP000696280">
    <property type="component" value="Unassembled WGS sequence"/>
</dbReference>
<sequence>MSGKMPPPPQSSQSPLPPPPPGSEAFASPYQLAREKELLLQEKRDRLAALREGELRIKALRAAVQMGEAVLQLSPEGAREFLQQAAPILNAILVNGMGPGDHRPGTSQLVAQGPAPFPPARAQQDRAEYPASAPVAPSPFASAVPTPPARRPWHRAIQPKPPYL</sequence>
<evidence type="ECO:0000256" key="1">
    <source>
        <dbReference type="SAM" id="MobiDB-lite"/>
    </source>
</evidence>
<evidence type="ECO:0000313" key="2">
    <source>
        <dbReference type="EMBL" id="CAG8952672.1"/>
    </source>
</evidence>
<feature type="region of interest" description="Disordered" evidence="1">
    <location>
        <begin position="98"/>
        <end position="164"/>
    </location>
</feature>
<proteinExistence type="predicted"/>
<feature type="compositionally biased region" description="Pro residues" evidence="1">
    <location>
        <begin position="1"/>
        <end position="22"/>
    </location>
</feature>
<feature type="compositionally biased region" description="Low complexity" evidence="1">
    <location>
        <begin position="130"/>
        <end position="144"/>
    </location>
</feature>
<dbReference type="AlphaFoldDB" id="A0A9N9PSN3"/>
<gene>
    <name evidence="2" type="ORF">HYFRA_00008914</name>
</gene>
<comment type="caution">
    <text evidence="2">The sequence shown here is derived from an EMBL/GenBank/DDBJ whole genome shotgun (WGS) entry which is preliminary data.</text>
</comment>
<organism evidence="2 3">
    <name type="scientific">Hymenoscyphus fraxineus</name>
    <dbReference type="NCBI Taxonomy" id="746836"/>
    <lineage>
        <taxon>Eukaryota</taxon>
        <taxon>Fungi</taxon>
        <taxon>Dikarya</taxon>
        <taxon>Ascomycota</taxon>
        <taxon>Pezizomycotina</taxon>
        <taxon>Leotiomycetes</taxon>
        <taxon>Helotiales</taxon>
        <taxon>Helotiaceae</taxon>
        <taxon>Hymenoscyphus</taxon>
    </lineage>
</organism>
<reference evidence="2" key="1">
    <citation type="submission" date="2021-07" db="EMBL/GenBank/DDBJ databases">
        <authorList>
            <person name="Durling M."/>
        </authorList>
    </citation>
    <scope>NUCLEOTIDE SEQUENCE</scope>
</reference>
<dbReference type="EMBL" id="CAJVRL010000047">
    <property type="protein sequence ID" value="CAG8952672.1"/>
    <property type="molecule type" value="Genomic_DNA"/>
</dbReference>
<keyword evidence="3" id="KW-1185">Reference proteome</keyword>
<evidence type="ECO:0000313" key="3">
    <source>
        <dbReference type="Proteomes" id="UP000696280"/>
    </source>
</evidence>
<feature type="region of interest" description="Disordered" evidence="1">
    <location>
        <begin position="1"/>
        <end position="28"/>
    </location>
</feature>